<sequence>MFKFIHIADIHLDTSFYSSNKDLRSKLRNSLREAFLRVIDTCINEGVNALLIAGDFFDDELLTFQTESMIIDGIRQLEGYNIHVYYSTGNHDPGDISYRANLIKWPSNFHLIDNDRLQTFDVMGTDGRAIGRILSVGHQTKVEGRNLISQFPAKEGDLPHVGLVHAMVTSASGIDRHDRYLPCSLEDLKEKGYDYWALGHIHQRQQISNENICYPGNLQGRHPRETGEKGGNLVEIDELGRVKVEFIKFSTIRWETLIVKDLDKITTYEELKDHIMDRINTFLKEGNIHNGEVILRLELAGRCYLEREMNEEESRYQLEADIKQSFGFIAVEAKTGGLLKAINLEEYQEGNHVLGKALSIMNNIESNEKLMENLSQLKLANKKINNAKDRKQYYKELLQGLEEEALNRMVGDGE</sequence>
<evidence type="ECO:0000313" key="5">
    <source>
        <dbReference type="Proteomes" id="UP000465601"/>
    </source>
</evidence>
<dbReference type="CDD" id="cd00840">
    <property type="entry name" value="MPP_Mre11_N"/>
    <property type="match status" value="1"/>
</dbReference>
<dbReference type="SUPFAM" id="SSF56300">
    <property type="entry name" value="Metallo-dependent phosphatases"/>
    <property type="match status" value="1"/>
</dbReference>
<gene>
    <name evidence="4" type="ORF">F8153_09770</name>
</gene>
<accession>A0A833M7S9</accession>
<dbReference type="AlphaFoldDB" id="A0A833M7S9"/>
<name>A0A833M7S9_9FIRM</name>
<dbReference type="InterPro" id="IPR041796">
    <property type="entry name" value="Mre11_N"/>
</dbReference>
<dbReference type="InterPro" id="IPR014576">
    <property type="entry name" value="Pesterase_YhaO"/>
</dbReference>
<keyword evidence="1" id="KW-0378">Hydrolase</keyword>
<dbReference type="Gene3D" id="3.60.21.10">
    <property type="match status" value="1"/>
</dbReference>
<organism evidence="4 5">
    <name type="scientific">Alkaliphilus serpentinus</name>
    <dbReference type="NCBI Taxonomy" id="1482731"/>
    <lineage>
        <taxon>Bacteria</taxon>
        <taxon>Bacillati</taxon>
        <taxon>Bacillota</taxon>
        <taxon>Clostridia</taxon>
        <taxon>Peptostreptococcales</taxon>
        <taxon>Natronincolaceae</taxon>
        <taxon>Alkaliphilus</taxon>
    </lineage>
</organism>
<evidence type="ECO:0000313" key="4">
    <source>
        <dbReference type="EMBL" id="KAB3529202.1"/>
    </source>
</evidence>
<evidence type="ECO:0000256" key="1">
    <source>
        <dbReference type="ARBA" id="ARBA00022801"/>
    </source>
</evidence>
<dbReference type="OrthoDB" id="9773856at2"/>
<keyword evidence="2" id="KW-0175">Coiled coil</keyword>
<dbReference type="GO" id="GO:0004527">
    <property type="term" value="F:exonuclease activity"/>
    <property type="evidence" value="ECO:0007669"/>
    <property type="project" value="UniProtKB-KW"/>
</dbReference>
<keyword evidence="5" id="KW-1185">Reference proteome</keyword>
<keyword evidence="4" id="KW-0269">Exonuclease</keyword>
<dbReference type="PIRSF" id="PIRSF033091">
    <property type="entry name" value="Pesterase_YhaO"/>
    <property type="match status" value="1"/>
</dbReference>
<dbReference type="Proteomes" id="UP000465601">
    <property type="component" value="Unassembled WGS sequence"/>
</dbReference>
<protein>
    <submittedName>
        <fullName evidence="4">DNA repair exonuclease</fullName>
    </submittedName>
</protein>
<dbReference type="InterPro" id="IPR004843">
    <property type="entry name" value="Calcineurin-like_PHP"/>
</dbReference>
<feature type="coiled-coil region" evidence="2">
    <location>
        <begin position="367"/>
        <end position="404"/>
    </location>
</feature>
<dbReference type="RefSeq" id="WP_151866175.1">
    <property type="nucleotide sequence ID" value="NZ_WBZB01000035.1"/>
</dbReference>
<reference evidence="4 5" key="1">
    <citation type="submission" date="2019-10" db="EMBL/GenBank/DDBJ databases">
        <title>Alkaliphilus serpentinus sp. nov. and Alkaliphilus pronyensis sp. nov., two novel anaerobic alkaliphilic species isolated from the serpentinized-hosted hydrothermal field of the Prony Bay (New Caledonia).</title>
        <authorList>
            <person name="Postec A."/>
        </authorList>
    </citation>
    <scope>NUCLEOTIDE SEQUENCE [LARGE SCALE GENOMIC DNA]</scope>
    <source>
        <strain evidence="4 5">LacT</strain>
    </source>
</reference>
<dbReference type="InterPro" id="IPR029052">
    <property type="entry name" value="Metallo-depent_PP-like"/>
</dbReference>
<evidence type="ECO:0000259" key="3">
    <source>
        <dbReference type="Pfam" id="PF00149"/>
    </source>
</evidence>
<feature type="domain" description="Calcineurin-like phosphoesterase" evidence="3">
    <location>
        <begin position="2"/>
        <end position="203"/>
    </location>
</feature>
<evidence type="ECO:0000256" key="2">
    <source>
        <dbReference type="SAM" id="Coils"/>
    </source>
</evidence>
<comment type="caution">
    <text evidence="4">The sequence shown here is derived from an EMBL/GenBank/DDBJ whole genome shotgun (WGS) entry which is preliminary data.</text>
</comment>
<dbReference type="EMBL" id="WBZB01000035">
    <property type="protein sequence ID" value="KAB3529202.1"/>
    <property type="molecule type" value="Genomic_DNA"/>
</dbReference>
<dbReference type="PANTHER" id="PTHR30337:SF7">
    <property type="entry name" value="PHOSPHOESTERASE"/>
    <property type="match status" value="1"/>
</dbReference>
<dbReference type="PANTHER" id="PTHR30337">
    <property type="entry name" value="COMPONENT OF ATP-DEPENDENT DSDNA EXONUCLEASE"/>
    <property type="match status" value="1"/>
</dbReference>
<dbReference type="Pfam" id="PF00149">
    <property type="entry name" value="Metallophos"/>
    <property type="match status" value="1"/>
</dbReference>
<proteinExistence type="predicted"/>
<dbReference type="InterPro" id="IPR050535">
    <property type="entry name" value="DNA_Repair-Maintenance_Comp"/>
</dbReference>
<keyword evidence="4" id="KW-0540">Nuclease</keyword>